<dbReference type="EMBL" id="BEXD01000263">
    <property type="protein sequence ID" value="GBB85899.1"/>
    <property type="molecule type" value="Genomic_DNA"/>
</dbReference>
<keyword evidence="4" id="KW-1185">Reference proteome</keyword>
<reference evidence="2 4" key="1">
    <citation type="submission" date="2017-11" db="EMBL/GenBank/DDBJ databases">
        <title>The genome of Rhizophagus clarus HR1 reveals common genetic basis of auxotrophy among arbuscular mycorrhizal fungi.</title>
        <authorList>
            <person name="Kobayashi Y."/>
        </authorList>
    </citation>
    <scope>NUCLEOTIDE SEQUENCE [LARGE SCALE GENOMIC DNA]</scope>
    <source>
        <strain evidence="2 4">HR1</strain>
    </source>
</reference>
<feature type="compositionally biased region" description="Basic and acidic residues" evidence="1">
    <location>
        <begin position="1"/>
        <end position="13"/>
    </location>
</feature>
<evidence type="ECO:0000313" key="4">
    <source>
        <dbReference type="Proteomes" id="UP000247702"/>
    </source>
</evidence>
<dbReference type="OrthoDB" id="2415738at2759"/>
<dbReference type="EMBL" id="BLAL01000160">
    <property type="protein sequence ID" value="GES86146.1"/>
    <property type="molecule type" value="Genomic_DNA"/>
</dbReference>
<evidence type="ECO:0000313" key="2">
    <source>
        <dbReference type="EMBL" id="GBB85899.1"/>
    </source>
</evidence>
<dbReference type="AlphaFoldDB" id="A0A2Z6QJD1"/>
<protein>
    <submittedName>
        <fullName evidence="2">Uncharacterized protein</fullName>
    </submittedName>
</protein>
<proteinExistence type="predicted"/>
<sequence>MATDQKHPSDSTHSEQGVIPSTEKIVQLNAEVRNRVFSITEELKKQLEDRHPQYNTLEKRVKRLERNEEDLYTQLLDECVDRKTVIDLIHEIVPSLINKKSKGSAYSSESSEESDSDDTHVIRKRKDVAYTLAPLVKQGRRIRLRKVKRVVFLER</sequence>
<dbReference type="Proteomes" id="UP000247702">
    <property type="component" value="Unassembled WGS sequence"/>
</dbReference>
<evidence type="ECO:0000313" key="3">
    <source>
        <dbReference type="EMBL" id="GES86146.1"/>
    </source>
</evidence>
<accession>A0A2Z6QJD1</accession>
<name>A0A2Z6QJD1_9GLOM</name>
<evidence type="ECO:0000256" key="1">
    <source>
        <dbReference type="SAM" id="MobiDB-lite"/>
    </source>
</evidence>
<feature type="region of interest" description="Disordered" evidence="1">
    <location>
        <begin position="1"/>
        <end position="22"/>
    </location>
</feature>
<reference evidence="3" key="2">
    <citation type="submission" date="2019-10" db="EMBL/GenBank/DDBJ databases">
        <title>Conservation and host-specific expression of non-tandemly repeated heterogenous ribosome RNA gene in arbuscular mycorrhizal fungi.</title>
        <authorList>
            <person name="Maeda T."/>
            <person name="Kobayashi Y."/>
            <person name="Nakagawa T."/>
            <person name="Ezawa T."/>
            <person name="Yamaguchi K."/>
            <person name="Bino T."/>
            <person name="Nishimoto Y."/>
            <person name="Shigenobu S."/>
            <person name="Kawaguchi M."/>
        </authorList>
    </citation>
    <scope>NUCLEOTIDE SEQUENCE</scope>
    <source>
        <strain evidence="3">HR1</strain>
    </source>
</reference>
<comment type="caution">
    <text evidence="2">The sequence shown here is derived from an EMBL/GenBank/DDBJ whole genome shotgun (WGS) entry which is preliminary data.</text>
</comment>
<dbReference type="Proteomes" id="UP000615446">
    <property type="component" value="Unassembled WGS sequence"/>
</dbReference>
<organism evidence="2 4">
    <name type="scientific">Rhizophagus clarus</name>
    <dbReference type="NCBI Taxonomy" id="94130"/>
    <lineage>
        <taxon>Eukaryota</taxon>
        <taxon>Fungi</taxon>
        <taxon>Fungi incertae sedis</taxon>
        <taxon>Mucoromycota</taxon>
        <taxon>Glomeromycotina</taxon>
        <taxon>Glomeromycetes</taxon>
        <taxon>Glomerales</taxon>
        <taxon>Glomeraceae</taxon>
        <taxon>Rhizophagus</taxon>
    </lineage>
</organism>
<gene>
    <name evidence="3" type="ORF">RCL2_001321300</name>
    <name evidence="2" type="ORF">RclHR1_12340003</name>
</gene>
<feature type="region of interest" description="Disordered" evidence="1">
    <location>
        <begin position="99"/>
        <end position="120"/>
    </location>
</feature>